<reference evidence="1" key="1">
    <citation type="submission" date="2020-06" db="EMBL/GenBank/DDBJ databases">
        <authorList>
            <person name="Li T."/>
            <person name="Hu X."/>
            <person name="Zhang T."/>
            <person name="Song X."/>
            <person name="Zhang H."/>
            <person name="Dai N."/>
            <person name="Sheng W."/>
            <person name="Hou X."/>
            <person name="Wei L."/>
        </authorList>
    </citation>
    <scope>NUCLEOTIDE SEQUENCE</scope>
    <source>
        <strain evidence="1">K16</strain>
        <tissue evidence="1">Leaf</tissue>
    </source>
</reference>
<evidence type="ECO:0008006" key="3">
    <source>
        <dbReference type="Google" id="ProtNLM"/>
    </source>
</evidence>
<dbReference type="Proteomes" id="UP001289374">
    <property type="component" value="Unassembled WGS sequence"/>
</dbReference>
<dbReference type="AlphaFoldDB" id="A0AAE2BTV8"/>
<evidence type="ECO:0000313" key="2">
    <source>
        <dbReference type="Proteomes" id="UP001289374"/>
    </source>
</evidence>
<proteinExistence type="predicted"/>
<sequence>MVHEFFDTVTVSPLQKEQTLAAHEEEGTSTQWGNVAQIDWGQMMVFDPAGLAFWSNYNKEVHAADQLLWNSYTRSQLTMVAGLVTIKEEIDMDYCKFCGEVRYKPTRERNLNRKMTSYVILSPSNPKCLIDVYLEPLIEELQNLWHVEQESITKNRVEKNAVNPRLTGEEIHDWVVEFSPTVKEPLKLPPGCGSEHKWTKKSIFWELKYWETHLIQHNLDVMHIQKNVFDNIFNIVMDIKGKSKDNLNAWKILKIIYNRPEFEVDERRPNVMHKSLYTLTKTRRGGCVNGFIF</sequence>
<gene>
    <name evidence="1" type="ORF">Sango_1594700</name>
</gene>
<reference evidence="1" key="2">
    <citation type="journal article" date="2024" name="Plant">
        <title>Genomic evolution and insights into agronomic trait innovations of Sesamum species.</title>
        <authorList>
            <person name="Miao H."/>
            <person name="Wang L."/>
            <person name="Qu L."/>
            <person name="Liu H."/>
            <person name="Sun Y."/>
            <person name="Le M."/>
            <person name="Wang Q."/>
            <person name="Wei S."/>
            <person name="Zheng Y."/>
            <person name="Lin W."/>
            <person name="Duan Y."/>
            <person name="Cao H."/>
            <person name="Xiong S."/>
            <person name="Wang X."/>
            <person name="Wei L."/>
            <person name="Li C."/>
            <person name="Ma Q."/>
            <person name="Ju M."/>
            <person name="Zhao R."/>
            <person name="Li G."/>
            <person name="Mu C."/>
            <person name="Tian Q."/>
            <person name="Mei H."/>
            <person name="Zhang T."/>
            <person name="Gao T."/>
            <person name="Zhang H."/>
        </authorList>
    </citation>
    <scope>NUCLEOTIDE SEQUENCE</scope>
    <source>
        <strain evidence="1">K16</strain>
    </source>
</reference>
<comment type="caution">
    <text evidence="1">The sequence shown here is derived from an EMBL/GenBank/DDBJ whole genome shotgun (WGS) entry which is preliminary data.</text>
</comment>
<evidence type="ECO:0000313" key="1">
    <source>
        <dbReference type="EMBL" id="KAK4397581.1"/>
    </source>
</evidence>
<accession>A0AAE2BTV8</accession>
<dbReference type="PANTHER" id="PTHR10775">
    <property type="entry name" value="OS08G0208400 PROTEIN"/>
    <property type="match status" value="1"/>
</dbReference>
<organism evidence="1 2">
    <name type="scientific">Sesamum angolense</name>
    <dbReference type="NCBI Taxonomy" id="2727404"/>
    <lineage>
        <taxon>Eukaryota</taxon>
        <taxon>Viridiplantae</taxon>
        <taxon>Streptophyta</taxon>
        <taxon>Embryophyta</taxon>
        <taxon>Tracheophyta</taxon>
        <taxon>Spermatophyta</taxon>
        <taxon>Magnoliopsida</taxon>
        <taxon>eudicotyledons</taxon>
        <taxon>Gunneridae</taxon>
        <taxon>Pentapetalae</taxon>
        <taxon>asterids</taxon>
        <taxon>lamiids</taxon>
        <taxon>Lamiales</taxon>
        <taxon>Pedaliaceae</taxon>
        <taxon>Sesamum</taxon>
    </lineage>
</organism>
<name>A0AAE2BTV8_9LAMI</name>
<keyword evidence="2" id="KW-1185">Reference proteome</keyword>
<dbReference type="PANTHER" id="PTHR10775:SF182">
    <property type="entry name" value="TRANSPOSON, EN_SPM-LIKE, TRANSPOSASE-ASSOCIATED DOMAIN PROTEIN-RELATED"/>
    <property type="match status" value="1"/>
</dbReference>
<protein>
    <recommendedName>
        <fullName evidence="3">Transposase</fullName>
    </recommendedName>
</protein>
<dbReference type="EMBL" id="JACGWL010000008">
    <property type="protein sequence ID" value="KAK4397581.1"/>
    <property type="molecule type" value="Genomic_DNA"/>
</dbReference>